<feature type="transmembrane region" description="Helical" evidence="2">
    <location>
        <begin position="287"/>
        <end position="304"/>
    </location>
</feature>
<dbReference type="GO" id="GO:0009247">
    <property type="term" value="P:glycolipid biosynthetic process"/>
    <property type="evidence" value="ECO:0007669"/>
    <property type="project" value="TreeGrafter"/>
</dbReference>
<dbReference type="InParanoid" id="A0A067MEL0"/>
<dbReference type="Proteomes" id="UP000027195">
    <property type="component" value="Unassembled WGS sequence"/>
</dbReference>
<comment type="similarity">
    <text evidence="1">Belongs to the saccharopine dehydrogenase family.</text>
</comment>
<keyword evidence="2" id="KW-0472">Membrane</keyword>
<feature type="domain" description="Saccharopine dehydrogenase NADP binding" evidence="3">
    <location>
        <begin position="12"/>
        <end position="145"/>
    </location>
</feature>
<evidence type="ECO:0000313" key="5">
    <source>
        <dbReference type="Proteomes" id="UP000027195"/>
    </source>
</evidence>
<dbReference type="Pfam" id="PF03435">
    <property type="entry name" value="Sacchrp_dh_NADP"/>
    <property type="match status" value="1"/>
</dbReference>
<dbReference type="PANTHER" id="PTHR12286:SF5">
    <property type="entry name" value="SACCHAROPINE DEHYDROGENASE-LIKE OXIDOREDUCTASE"/>
    <property type="match status" value="1"/>
</dbReference>
<keyword evidence="5" id="KW-1185">Reference proteome</keyword>
<dbReference type="STRING" id="930990.A0A067MEL0"/>
<evidence type="ECO:0000259" key="3">
    <source>
        <dbReference type="Pfam" id="PF03435"/>
    </source>
</evidence>
<evidence type="ECO:0000256" key="1">
    <source>
        <dbReference type="ARBA" id="ARBA00038048"/>
    </source>
</evidence>
<keyword evidence="2" id="KW-1133">Transmembrane helix</keyword>
<dbReference type="EMBL" id="KL198040">
    <property type="protein sequence ID" value="KDQ13974.1"/>
    <property type="molecule type" value="Genomic_DNA"/>
</dbReference>
<dbReference type="GO" id="GO:0005811">
    <property type="term" value="C:lipid droplet"/>
    <property type="evidence" value="ECO:0007669"/>
    <property type="project" value="TreeGrafter"/>
</dbReference>
<evidence type="ECO:0000313" key="4">
    <source>
        <dbReference type="EMBL" id="KDQ13974.1"/>
    </source>
</evidence>
<dbReference type="SUPFAM" id="SSF51735">
    <property type="entry name" value="NAD(P)-binding Rossmann-fold domains"/>
    <property type="match status" value="1"/>
</dbReference>
<gene>
    <name evidence="4" type="ORF">BOTBODRAFT_175101</name>
</gene>
<sequence length="431" mass="46950">MSQLPSKKYDLVVFGATGFTAKFVVTDIVEKSWPNNFKWAIAGRSKQSLEKILQVLSVGGGQKHSTLPDIIIADVGNEASLLEMARNARLILNCVGPYRDLGEPVVKAAILGLCDYIDLCGEPEFIEGMWLKYHEKAVEAGVTIVHAAAYDSVPCDLAVLEAKRIIQSQGAVPSSVEMFFELSAPNGFGIHYATYEAAVKGFGSQNALRKLRKELARVLTKPKPVGRPLDVKKGGLPVSQDPRISGWLLPYFFSDPAVVRLTQALDKHLGNDVPPVHFGAHIVIPNLKILVLVVIFFTIFQFLAQYSWGRKVLLAYPEIFSYGMVSQNGPTAKQLAGTTFTQTYIAHGYTNTLLASNPTAKPDVQIRAQITGAEPGYIVTPLIFIACAEAILKDRATIPHGVLTPAIAFADSGLLEKLGEDGKFKWTVAQK</sequence>
<name>A0A067MEL0_BOTB1</name>
<organism evidence="4 5">
    <name type="scientific">Botryobasidium botryosum (strain FD-172 SS1)</name>
    <dbReference type="NCBI Taxonomy" id="930990"/>
    <lineage>
        <taxon>Eukaryota</taxon>
        <taxon>Fungi</taxon>
        <taxon>Dikarya</taxon>
        <taxon>Basidiomycota</taxon>
        <taxon>Agaricomycotina</taxon>
        <taxon>Agaricomycetes</taxon>
        <taxon>Cantharellales</taxon>
        <taxon>Botryobasidiaceae</taxon>
        <taxon>Botryobasidium</taxon>
    </lineage>
</organism>
<dbReference type="InterPro" id="IPR051276">
    <property type="entry name" value="Saccharopine_DH-like_oxidrdct"/>
</dbReference>
<dbReference type="OrthoDB" id="10268090at2759"/>
<dbReference type="Gene3D" id="3.40.50.720">
    <property type="entry name" value="NAD(P)-binding Rossmann-like Domain"/>
    <property type="match status" value="1"/>
</dbReference>
<keyword evidence="2" id="KW-0812">Transmembrane</keyword>
<evidence type="ECO:0000256" key="2">
    <source>
        <dbReference type="SAM" id="Phobius"/>
    </source>
</evidence>
<proteinExistence type="inferred from homology"/>
<dbReference type="GO" id="GO:0005886">
    <property type="term" value="C:plasma membrane"/>
    <property type="evidence" value="ECO:0007669"/>
    <property type="project" value="TreeGrafter"/>
</dbReference>
<dbReference type="AlphaFoldDB" id="A0A067MEL0"/>
<protein>
    <recommendedName>
        <fullName evidence="3">Saccharopine dehydrogenase NADP binding domain-containing protein</fullName>
    </recommendedName>
</protein>
<accession>A0A067MEL0</accession>
<reference evidence="5" key="1">
    <citation type="journal article" date="2014" name="Proc. Natl. Acad. Sci. U.S.A.">
        <title>Extensive sampling of basidiomycete genomes demonstrates inadequacy of the white-rot/brown-rot paradigm for wood decay fungi.</title>
        <authorList>
            <person name="Riley R."/>
            <person name="Salamov A.A."/>
            <person name="Brown D.W."/>
            <person name="Nagy L.G."/>
            <person name="Floudas D."/>
            <person name="Held B.W."/>
            <person name="Levasseur A."/>
            <person name="Lombard V."/>
            <person name="Morin E."/>
            <person name="Otillar R."/>
            <person name="Lindquist E.A."/>
            <person name="Sun H."/>
            <person name="LaButti K.M."/>
            <person name="Schmutz J."/>
            <person name="Jabbour D."/>
            <person name="Luo H."/>
            <person name="Baker S.E."/>
            <person name="Pisabarro A.G."/>
            <person name="Walton J.D."/>
            <person name="Blanchette R.A."/>
            <person name="Henrissat B."/>
            <person name="Martin F."/>
            <person name="Cullen D."/>
            <person name="Hibbett D.S."/>
            <person name="Grigoriev I.V."/>
        </authorList>
    </citation>
    <scope>NUCLEOTIDE SEQUENCE [LARGE SCALE GENOMIC DNA]</scope>
    <source>
        <strain evidence="5">FD-172 SS1</strain>
    </source>
</reference>
<dbReference type="GO" id="GO:0005739">
    <property type="term" value="C:mitochondrion"/>
    <property type="evidence" value="ECO:0007669"/>
    <property type="project" value="TreeGrafter"/>
</dbReference>
<dbReference type="InterPro" id="IPR005097">
    <property type="entry name" value="Sacchrp_dh_NADP-bd"/>
</dbReference>
<dbReference type="PANTHER" id="PTHR12286">
    <property type="entry name" value="SACCHAROPINE DEHYDROGENASE-LIKE OXIDOREDUCTASE"/>
    <property type="match status" value="1"/>
</dbReference>
<dbReference type="HOGENOM" id="CLU_031002_1_0_1"/>
<dbReference type="InterPro" id="IPR036291">
    <property type="entry name" value="NAD(P)-bd_dom_sf"/>
</dbReference>